<name>A0A0B1T2A5_OESDE</name>
<keyword evidence="8" id="KW-0732">Signal</keyword>
<dbReference type="Proteomes" id="UP000053660">
    <property type="component" value="Unassembled WGS sequence"/>
</dbReference>
<evidence type="ECO:0000256" key="2">
    <source>
        <dbReference type="ARBA" id="ARBA00022448"/>
    </source>
</evidence>
<dbReference type="InterPro" id="IPR044770">
    <property type="entry name" value="MFS_spinster-like"/>
</dbReference>
<dbReference type="EMBL" id="KN551908">
    <property type="protein sequence ID" value="KHJ91638.1"/>
    <property type="molecule type" value="Genomic_DNA"/>
</dbReference>
<feature type="transmembrane region" description="Helical" evidence="7">
    <location>
        <begin position="76"/>
        <end position="98"/>
    </location>
</feature>
<evidence type="ECO:0000256" key="7">
    <source>
        <dbReference type="SAM" id="Phobius"/>
    </source>
</evidence>
<evidence type="ECO:0000256" key="3">
    <source>
        <dbReference type="ARBA" id="ARBA00022692"/>
    </source>
</evidence>
<keyword evidence="2" id="KW-0813">Transport</keyword>
<feature type="region of interest" description="Disordered" evidence="6">
    <location>
        <begin position="116"/>
        <end position="141"/>
    </location>
</feature>
<keyword evidence="3 7" id="KW-0812">Transmembrane</keyword>
<comment type="subcellular location">
    <subcellularLocation>
        <location evidence="1">Membrane</location>
        <topology evidence="1">Multi-pass membrane protein</topology>
    </subcellularLocation>
</comment>
<evidence type="ECO:0000256" key="6">
    <source>
        <dbReference type="SAM" id="MobiDB-lite"/>
    </source>
</evidence>
<feature type="chain" id="PRO_5002082890" description="Major facilitator superfamily (MFS) profile domain-containing protein" evidence="8">
    <location>
        <begin position="22"/>
        <end position="141"/>
    </location>
</feature>
<evidence type="ECO:0008006" key="11">
    <source>
        <dbReference type="Google" id="ProtNLM"/>
    </source>
</evidence>
<evidence type="ECO:0000256" key="1">
    <source>
        <dbReference type="ARBA" id="ARBA00004141"/>
    </source>
</evidence>
<evidence type="ECO:0000313" key="9">
    <source>
        <dbReference type="EMBL" id="KHJ91638.1"/>
    </source>
</evidence>
<dbReference type="PANTHER" id="PTHR23505:SF88">
    <property type="entry name" value="MAJOR FACILITATOR SUPERFAMILY (MFS) PROFILE DOMAIN-CONTAINING PROTEIN"/>
    <property type="match status" value="1"/>
</dbReference>
<dbReference type="AlphaFoldDB" id="A0A0B1T2A5"/>
<dbReference type="OrthoDB" id="6770063at2759"/>
<gene>
    <name evidence="9" type="ORF">OESDEN_08494</name>
</gene>
<proteinExistence type="predicted"/>
<evidence type="ECO:0000256" key="4">
    <source>
        <dbReference type="ARBA" id="ARBA00022989"/>
    </source>
</evidence>
<keyword evidence="5 7" id="KW-0472">Membrane</keyword>
<accession>A0A0B1T2A5</accession>
<dbReference type="InterPro" id="IPR036259">
    <property type="entry name" value="MFS_trans_sf"/>
</dbReference>
<dbReference type="GO" id="GO:0016020">
    <property type="term" value="C:membrane"/>
    <property type="evidence" value="ECO:0007669"/>
    <property type="project" value="UniProtKB-SubCell"/>
</dbReference>
<evidence type="ECO:0000256" key="8">
    <source>
        <dbReference type="SAM" id="SignalP"/>
    </source>
</evidence>
<dbReference type="PANTHER" id="PTHR23505">
    <property type="entry name" value="SPINSTER"/>
    <property type="match status" value="1"/>
</dbReference>
<dbReference type="SUPFAM" id="SSF103473">
    <property type="entry name" value="MFS general substrate transporter"/>
    <property type="match status" value="1"/>
</dbReference>
<keyword evidence="4 7" id="KW-1133">Transmembrane helix</keyword>
<organism evidence="9 10">
    <name type="scientific">Oesophagostomum dentatum</name>
    <name type="common">Nodular worm</name>
    <dbReference type="NCBI Taxonomy" id="61180"/>
    <lineage>
        <taxon>Eukaryota</taxon>
        <taxon>Metazoa</taxon>
        <taxon>Ecdysozoa</taxon>
        <taxon>Nematoda</taxon>
        <taxon>Chromadorea</taxon>
        <taxon>Rhabditida</taxon>
        <taxon>Rhabditina</taxon>
        <taxon>Rhabditomorpha</taxon>
        <taxon>Strongyloidea</taxon>
        <taxon>Strongylidae</taxon>
        <taxon>Oesophagostomum</taxon>
    </lineage>
</organism>
<protein>
    <recommendedName>
        <fullName evidence="11">Major facilitator superfamily (MFS) profile domain-containing protein</fullName>
    </recommendedName>
</protein>
<keyword evidence="10" id="KW-1185">Reference proteome</keyword>
<reference evidence="9 10" key="1">
    <citation type="submission" date="2014-03" db="EMBL/GenBank/DDBJ databases">
        <title>Draft genome of the hookworm Oesophagostomum dentatum.</title>
        <authorList>
            <person name="Mitreva M."/>
        </authorList>
    </citation>
    <scope>NUCLEOTIDE SEQUENCE [LARGE SCALE GENOMIC DNA]</scope>
    <source>
        <strain evidence="9 10">OD-Hann</strain>
    </source>
</reference>
<sequence>MFVAITACCFNWAVIIDMIMAVVIPPRRNTAISWQILISHLFGDASGPYIVGMISDAIRKDDSSPLGNFNSLVTSFYLPNFLLICSAILFFCAVPTFIKDNTKFKKAVGVLQEESAAQEYVTSPREEEEDSPPRAEGLQSL</sequence>
<evidence type="ECO:0000256" key="5">
    <source>
        <dbReference type="ARBA" id="ARBA00023136"/>
    </source>
</evidence>
<feature type="signal peptide" evidence="8">
    <location>
        <begin position="1"/>
        <end position="21"/>
    </location>
</feature>
<evidence type="ECO:0000313" key="10">
    <source>
        <dbReference type="Proteomes" id="UP000053660"/>
    </source>
</evidence>